<dbReference type="Proteomes" id="UP001151760">
    <property type="component" value="Unassembled WGS sequence"/>
</dbReference>
<evidence type="ECO:0000313" key="1">
    <source>
        <dbReference type="EMBL" id="GJT44343.1"/>
    </source>
</evidence>
<comment type="caution">
    <text evidence="1">The sequence shown here is derived from an EMBL/GenBank/DDBJ whole genome shotgun (WGS) entry which is preliminary data.</text>
</comment>
<accession>A0ABQ5E0M4</accession>
<dbReference type="EMBL" id="BQNB010015804">
    <property type="protein sequence ID" value="GJT44343.1"/>
    <property type="molecule type" value="Genomic_DNA"/>
</dbReference>
<reference evidence="1" key="2">
    <citation type="submission" date="2022-01" db="EMBL/GenBank/DDBJ databases">
        <authorList>
            <person name="Yamashiro T."/>
            <person name="Shiraishi A."/>
            <person name="Satake H."/>
            <person name="Nakayama K."/>
        </authorList>
    </citation>
    <scope>NUCLEOTIDE SEQUENCE</scope>
</reference>
<sequence>MTSGGNDQNAEYALSKLLQMDEAFSLARARGNTLPEPRHLGIFKVNPSSLGEDFFKARITEVRFEIFAKEEKEHIVEKKIDVILPLQGKFASPKAEGSLNADEYIGVEEVVSGGEALGIGDDDDLGDADTNGGDDAVESGEISILNSLVGHGSPRSLQLCETIGTTGVQVLIDKEIDKEVQYDVYTLHVLIPFLKRLNDQYINKKKMKAAMQRRLYDPGIKKKN</sequence>
<proteinExistence type="predicted"/>
<reference evidence="1" key="1">
    <citation type="journal article" date="2022" name="Int. J. Mol. Sci.">
        <title>Draft Genome of Tanacetum Coccineum: Genomic Comparison of Closely Related Tanacetum-Family Plants.</title>
        <authorList>
            <person name="Yamashiro T."/>
            <person name="Shiraishi A."/>
            <person name="Nakayama K."/>
            <person name="Satake H."/>
        </authorList>
    </citation>
    <scope>NUCLEOTIDE SEQUENCE</scope>
</reference>
<keyword evidence="2" id="KW-1185">Reference proteome</keyword>
<organism evidence="1 2">
    <name type="scientific">Tanacetum coccineum</name>
    <dbReference type="NCBI Taxonomy" id="301880"/>
    <lineage>
        <taxon>Eukaryota</taxon>
        <taxon>Viridiplantae</taxon>
        <taxon>Streptophyta</taxon>
        <taxon>Embryophyta</taxon>
        <taxon>Tracheophyta</taxon>
        <taxon>Spermatophyta</taxon>
        <taxon>Magnoliopsida</taxon>
        <taxon>eudicotyledons</taxon>
        <taxon>Gunneridae</taxon>
        <taxon>Pentapetalae</taxon>
        <taxon>asterids</taxon>
        <taxon>campanulids</taxon>
        <taxon>Asterales</taxon>
        <taxon>Asteraceae</taxon>
        <taxon>Asteroideae</taxon>
        <taxon>Anthemideae</taxon>
        <taxon>Anthemidinae</taxon>
        <taxon>Tanacetum</taxon>
    </lineage>
</organism>
<evidence type="ECO:0000313" key="2">
    <source>
        <dbReference type="Proteomes" id="UP001151760"/>
    </source>
</evidence>
<protein>
    <submittedName>
        <fullName evidence="1">Uncharacterized protein</fullName>
    </submittedName>
</protein>
<gene>
    <name evidence="1" type="ORF">Tco_0953058</name>
</gene>
<name>A0ABQ5E0M4_9ASTR</name>